<organism evidence="1 2">
    <name type="scientific">Nicotiana attenuata</name>
    <name type="common">Coyote tobacco</name>
    <dbReference type="NCBI Taxonomy" id="49451"/>
    <lineage>
        <taxon>Eukaryota</taxon>
        <taxon>Viridiplantae</taxon>
        <taxon>Streptophyta</taxon>
        <taxon>Embryophyta</taxon>
        <taxon>Tracheophyta</taxon>
        <taxon>Spermatophyta</taxon>
        <taxon>Magnoliopsida</taxon>
        <taxon>eudicotyledons</taxon>
        <taxon>Gunneridae</taxon>
        <taxon>Pentapetalae</taxon>
        <taxon>asterids</taxon>
        <taxon>lamiids</taxon>
        <taxon>Solanales</taxon>
        <taxon>Solanaceae</taxon>
        <taxon>Nicotianoideae</taxon>
        <taxon>Nicotianeae</taxon>
        <taxon>Nicotiana</taxon>
    </lineage>
</organism>
<gene>
    <name evidence="1" type="ORF">A4A49_55714</name>
</gene>
<evidence type="ECO:0000313" key="2">
    <source>
        <dbReference type="Proteomes" id="UP000187609"/>
    </source>
</evidence>
<sequence length="106" mass="12108">ITSNYFWQPTKITHLISIFKPFIRSGSKIKEIRGTAQDIDLKCTATNHLDLVDHVRRPRRTTSPPTVPQSRFQNKLNGRYLGEEIGYCCAWLLMVVSYANGGWSVP</sequence>
<feature type="non-terminal residue" evidence="1">
    <location>
        <position position="1"/>
    </location>
</feature>
<comment type="caution">
    <text evidence="1">The sequence shown here is derived from an EMBL/GenBank/DDBJ whole genome shotgun (WGS) entry which is preliminary data.</text>
</comment>
<dbReference type="Proteomes" id="UP000187609">
    <property type="component" value="Unassembled WGS sequence"/>
</dbReference>
<proteinExistence type="predicted"/>
<reference evidence="1" key="1">
    <citation type="submission" date="2016-11" db="EMBL/GenBank/DDBJ databases">
        <title>The genome of Nicotiana attenuata.</title>
        <authorList>
            <person name="Xu S."/>
            <person name="Brockmoeller T."/>
            <person name="Gaquerel E."/>
            <person name="Navarro A."/>
            <person name="Kuhl H."/>
            <person name="Gase K."/>
            <person name="Ling Z."/>
            <person name="Zhou W."/>
            <person name="Kreitzer C."/>
            <person name="Stanke M."/>
            <person name="Tang H."/>
            <person name="Lyons E."/>
            <person name="Pandey P."/>
            <person name="Pandey S.P."/>
            <person name="Timmermann B."/>
            <person name="Baldwin I.T."/>
        </authorList>
    </citation>
    <scope>NUCLEOTIDE SEQUENCE [LARGE SCALE GENOMIC DNA]</scope>
    <source>
        <strain evidence="1">UT</strain>
    </source>
</reference>
<evidence type="ECO:0000313" key="1">
    <source>
        <dbReference type="EMBL" id="OIT21551.1"/>
    </source>
</evidence>
<protein>
    <submittedName>
        <fullName evidence="1">Uncharacterized protein</fullName>
    </submittedName>
</protein>
<accession>A0A1J6KI67</accession>
<dbReference type="Gramene" id="OIT21551">
    <property type="protein sequence ID" value="OIT21551"/>
    <property type="gene ID" value="A4A49_55714"/>
</dbReference>
<dbReference type="AlphaFoldDB" id="A0A1J6KI67"/>
<name>A0A1J6KI67_NICAT</name>
<dbReference type="EMBL" id="MJEQ01004264">
    <property type="protein sequence ID" value="OIT21551.1"/>
    <property type="molecule type" value="Genomic_DNA"/>
</dbReference>
<keyword evidence="2" id="KW-1185">Reference proteome</keyword>